<dbReference type="InterPro" id="IPR011333">
    <property type="entry name" value="SKP1/BTB/POZ_sf"/>
</dbReference>
<feature type="compositionally biased region" description="Polar residues" evidence="1">
    <location>
        <begin position="321"/>
        <end position="345"/>
    </location>
</feature>
<organism evidence="3 4">
    <name type="scientific">Multifurca ochricompacta</name>
    <dbReference type="NCBI Taxonomy" id="376703"/>
    <lineage>
        <taxon>Eukaryota</taxon>
        <taxon>Fungi</taxon>
        <taxon>Dikarya</taxon>
        <taxon>Basidiomycota</taxon>
        <taxon>Agaricomycotina</taxon>
        <taxon>Agaricomycetes</taxon>
        <taxon>Russulales</taxon>
        <taxon>Russulaceae</taxon>
        <taxon>Multifurca</taxon>
    </lineage>
</organism>
<evidence type="ECO:0000313" key="3">
    <source>
        <dbReference type="EMBL" id="KAI0300451.1"/>
    </source>
</evidence>
<comment type="caution">
    <text evidence="3">The sequence shown here is derived from an EMBL/GenBank/DDBJ whole genome shotgun (WGS) entry which is preliminary data.</text>
</comment>
<sequence length="413" mass="46702">MFVQVFGEAMIEFRHDELAPTYFTCSTRACNCESIHERIYARPHGRCHLRRAREADADEDDANDAKRTDSSFHLIFTFARFDSRFWTFAVSLHFLFSLKPHSHSDCNAFRELVENTLFRVHRYFLIRDSAYFRDKLPQPFSPGESSKGSSDRNPLVLDNVLKVEFERLLWVFYNPKYSLYDAGIEEWTSILKLAHDWNFIEVKALAVRELQSLQIPALQKIVLYQTYAIDRNLLQPAYTALITRDEPITTEEGRELTIETALSLARAREIARAPAFSGSGKKPGNPRSPVNLAGVDLDALIKETFQLSSNDAAAERPPTQPTSTGRGTPSSGRDSPHPGTQTTGTVMWLKVREVLSTVSPTVRGTRRMVTAYQMVHRALTLTVHKEDSPSGGVLTDELVPSLTACTEWPSGMW</sequence>
<proteinExistence type="predicted"/>
<keyword evidence="4" id="KW-1185">Reference proteome</keyword>
<dbReference type="AlphaFoldDB" id="A0AAD4QNA1"/>
<gene>
    <name evidence="3" type="ORF">B0F90DRAFT_1668282</name>
</gene>
<feature type="domain" description="BTB" evidence="2">
    <location>
        <begin position="106"/>
        <end position="181"/>
    </location>
</feature>
<evidence type="ECO:0000313" key="4">
    <source>
        <dbReference type="Proteomes" id="UP001203297"/>
    </source>
</evidence>
<dbReference type="SUPFAM" id="SSF54695">
    <property type="entry name" value="POZ domain"/>
    <property type="match status" value="1"/>
</dbReference>
<evidence type="ECO:0000259" key="2">
    <source>
        <dbReference type="PROSITE" id="PS50097"/>
    </source>
</evidence>
<reference evidence="3" key="1">
    <citation type="journal article" date="2022" name="New Phytol.">
        <title>Evolutionary transition to the ectomycorrhizal habit in the genomes of a hyperdiverse lineage of mushroom-forming fungi.</title>
        <authorList>
            <person name="Looney B."/>
            <person name="Miyauchi S."/>
            <person name="Morin E."/>
            <person name="Drula E."/>
            <person name="Courty P.E."/>
            <person name="Kohler A."/>
            <person name="Kuo A."/>
            <person name="LaButti K."/>
            <person name="Pangilinan J."/>
            <person name="Lipzen A."/>
            <person name="Riley R."/>
            <person name="Andreopoulos W."/>
            <person name="He G."/>
            <person name="Johnson J."/>
            <person name="Nolan M."/>
            <person name="Tritt A."/>
            <person name="Barry K.W."/>
            <person name="Grigoriev I.V."/>
            <person name="Nagy L.G."/>
            <person name="Hibbett D."/>
            <person name="Henrissat B."/>
            <person name="Matheny P.B."/>
            <person name="Labbe J."/>
            <person name="Martin F.M."/>
        </authorList>
    </citation>
    <scope>NUCLEOTIDE SEQUENCE</scope>
    <source>
        <strain evidence="3">BPL690</strain>
    </source>
</reference>
<accession>A0AAD4QNA1</accession>
<evidence type="ECO:0000256" key="1">
    <source>
        <dbReference type="SAM" id="MobiDB-lite"/>
    </source>
</evidence>
<dbReference type="Gene3D" id="3.30.710.10">
    <property type="entry name" value="Potassium Channel Kv1.1, Chain A"/>
    <property type="match status" value="1"/>
</dbReference>
<name>A0AAD4QNA1_9AGAM</name>
<dbReference type="Proteomes" id="UP001203297">
    <property type="component" value="Unassembled WGS sequence"/>
</dbReference>
<dbReference type="EMBL" id="WTXG01000018">
    <property type="protein sequence ID" value="KAI0300451.1"/>
    <property type="molecule type" value="Genomic_DNA"/>
</dbReference>
<dbReference type="InterPro" id="IPR000210">
    <property type="entry name" value="BTB/POZ_dom"/>
</dbReference>
<feature type="region of interest" description="Disordered" evidence="1">
    <location>
        <begin position="307"/>
        <end position="345"/>
    </location>
</feature>
<protein>
    <recommendedName>
        <fullName evidence="2">BTB domain-containing protein</fullName>
    </recommendedName>
</protein>
<dbReference type="PROSITE" id="PS50097">
    <property type="entry name" value="BTB"/>
    <property type="match status" value="1"/>
</dbReference>